<feature type="binding site" evidence="8">
    <location>
        <begin position="133"/>
        <end position="135"/>
    </location>
    <ligand>
        <name>GTP</name>
        <dbReference type="ChEBI" id="CHEBI:37565"/>
    </ligand>
</feature>
<comment type="subcellular location">
    <subcellularLocation>
        <location evidence="8">Cytoplasm</location>
    </subcellularLocation>
    <text evidence="8">Assembles at midcell at the inner surface of the cytoplasmic membrane.</text>
</comment>
<dbReference type="Gene3D" id="3.40.50.1440">
    <property type="entry name" value="Tubulin/FtsZ, GTPase domain"/>
    <property type="match status" value="1"/>
</dbReference>
<keyword evidence="5 8" id="KW-0342">GTP-binding</keyword>
<evidence type="ECO:0000259" key="12">
    <source>
        <dbReference type="SMART" id="SM00865"/>
    </source>
</evidence>
<dbReference type="NCBIfam" id="TIGR00065">
    <property type="entry name" value="ftsZ"/>
    <property type="match status" value="1"/>
</dbReference>
<evidence type="ECO:0000313" key="14">
    <source>
        <dbReference type="Proteomes" id="UP000600363"/>
    </source>
</evidence>
<evidence type="ECO:0000256" key="10">
    <source>
        <dbReference type="RuleBase" id="RU003360"/>
    </source>
</evidence>
<dbReference type="RefSeq" id="WP_042686208.1">
    <property type="nucleotide sequence ID" value="NZ_DUIH01000017.1"/>
</dbReference>
<evidence type="ECO:0000256" key="2">
    <source>
        <dbReference type="ARBA" id="ARBA00022490"/>
    </source>
</evidence>
<dbReference type="SMART" id="SM00864">
    <property type="entry name" value="Tubulin"/>
    <property type="match status" value="1"/>
</dbReference>
<gene>
    <name evidence="8 13" type="primary">ftsZ</name>
    <name evidence="13" type="ORF">HA299_05440</name>
</gene>
<protein>
    <recommendedName>
        <fullName evidence="8 9">Cell division protein FtsZ</fullName>
    </recommendedName>
</protein>
<dbReference type="SMART" id="SM00865">
    <property type="entry name" value="Tubulin_C"/>
    <property type="match status" value="1"/>
</dbReference>
<comment type="similarity">
    <text evidence="1 8 10">Belongs to the FtsZ family.</text>
</comment>
<feature type="binding site" evidence="8">
    <location>
        <position position="164"/>
    </location>
    <ligand>
        <name>GTP</name>
        <dbReference type="ChEBI" id="CHEBI:37565"/>
    </ligand>
</feature>
<evidence type="ECO:0000256" key="7">
    <source>
        <dbReference type="ARBA" id="ARBA00023306"/>
    </source>
</evidence>
<organism evidence="13 14">
    <name type="scientific">Methermicoccus shengliensis</name>
    <dbReference type="NCBI Taxonomy" id="660064"/>
    <lineage>
        <taxon>Archaea</taxon>
        <taxon>Methanobacteriati</taxon>
        <taxon>Methanobacteriota</taxon>
        <taxon>Stenosarchaea group</taxon>
        <taxon>Methanomicrobia</taxon>
        <taxon>Methanosarcinales</taxon>
        <taxon>Methermicoccaceae</taxon>
        <taxon>Methermicoccus</taxon>
    </lineage>
</organism>
<name>A0A832RWN9_9EURY</name>
<reference evidence="13" key="1">
    <citation type="journal article" date="2020" name="bioRxiv">
        <title>A rank-normalized archaeal taxonomy based on genome phylogeny resolves widespread incomplete and uneven classifications.</title>
        <authorList>
            <person name="Rinke C."/>
            <person name="Chuvochina M."/>
            <person name="Mussig A.J."/>
            <person name="Chaumeil P.-A."/>
            <person name="Waite D.W."/>
            <person name="Whitman W.B."/>
            <person name="Parks D.H."/>
            <person name="Hugenholtz P."/>
        </authorList>
    </citation>
    <scope>NUCLEOTIDE SEQUENCE</scope>
    <source>
        <strain evidence="13">UBA12518</strain>
    </source>
</reference>
<comment type="subunit">
    <text evidence="8">Homodimer. Polymerizes to form a dynamic ring structure in a strictly GTP-dependent manner. Interacts directly with several other division proteins.</text>
</comment>
<dbReference type="GO" id="GO:0043093">
    <property type="term" value="P:FtsZ-dependent cytokinesis"/>
    <property type="evidence" value="ECO:0007669"/>
    <property type="project" value="UniProtKB-UniRule"/>
</dbReference>
<dbReference type="FunFam" id="3.40.50.1440:FF:000023">
    <property type="entry name" value="Cell division protein FtsZ"/>
    <property type="match status" value="1"/>
</dbReference>
<evidence type="ECO:0000259" key="11">
    <source>
        <dbReference type="SMART" id="SM00864"/>
    </source>
</evidence>
<comment type="function">
    <text evidence="8">Essential cell division protein that forms a contractile ring structure (Z ring) at the future cell division site. The regulation of the ring assembly controls the timing and the location of cell division. One of the functions of the FtsZ ring is to recruit other cell division proteins to the septum to produce a new cell wall between the dividing cells. Binds GTP and shows GTPase activity.</text>
</comment>
<keyword evidence="7 8" id="KW-0131">Cell cycle</keyword>
<dbReference type="GO" id="GO:0005525">
    <property type="term" value="F:GTP binding"/>
    <property type="evidence" value="ECO:0007669"/>
    <property type="project" value="UniProtKB-UniRule"/>
</dbReference>
<dbReference type="InterPro" id="IPR020805">
    <property type="entry name" value="Cell_div_FtsZ_CS"/>
</dbReference>
<sequence length="392" mass="41803">MDSMILDALRYAEKEKELRCSIDIDGAVEGLNGCGQAVIKVIGCGGAGNNTLNRLSELGVDGAELIAINTDVQHLQMIRADKKILVGTKLTKGLGAGGDPEKGKKAAESAQEKLKEHVRDADLVFITAGLGGGTGTGVAPVVANLARECGAIVVGMVSIPFMVERERLIKAEMGLHNLRRACDTVIVLDNQKLLKLVPHLPVEQAFSVMDQIISETVRGISETITRPSLINLDFADVKAVMSCGDTSMMLVGEGKGSNKAEDVVKNALSNQLLEVDAQGAKGALIHITGGPDLTLEEANSIAESLTYELDAEANVIWGARLREDYEDKVRVLAILTGVRSPQIMGRKTHNTYAGSRLDVVEEEARSAQPGSTAHPPRRASKRSVIQTLIDVV</sequence>
<keyword evidence="4 8" id="KW-0547">Nucleotide-binding</keyword>
<evidence type="ECO:0000256" key="4">
    <source>
        <dbReference type="ARBA" id="ARBA00022741"/>
    </source>
</evidence>
<dbReference type="SUPFAM" id="SSF55307">
    <property type="entry name" value="Tubulin C-terminal domain-like"/>
    <property type="match status" value="1"/>
</dbReference>
<evidence type="ECO:0000256" key="3">
    <source>
        <dbReference type="ARBA" id="ARBA00022618"/>
    </source>
</evidence>
<evidence type="ECO:0000256" key="6">
    <source>
        <dbReference type="ARBA" id="ARBA00023210"/>
    </source>
</evidence>
<proteinExistence type="inferred from homology"/>
<comment type="caution">
    <text evidence="13">The sequence shown here is derived from an EMBL/GenBank/DDBJ whole genome shotgun (WGS) entry which is preliminary data.</text>
</comment>
<dbReference type="InterPro" id="IPR000158">
    <property type="entry name" value="Cell_div_FtsZ"/>
</dbReference>
<dbReference type="PANTHER" id="PTHR30314:SF9">
    <property type="entry name" value="CELL DIVISION PROTEIN FTSZ 2"/>
    <property type="match status" value="1"/>
</dbReference>
<feature type="domain" description="Tubulin/FtsZ 2-layer sandwich" evidence="12">
    <location>
        <begin position="230"/>
        <end position="347"/>
    </location>
</feature>
<dbReference type="PRINTS" id="PR00423">
    <property type="entry name" value="CELLDVISFTSZ"/>
</dbReference>
<dbReference type="CDD" id="cd02201">
    <property type="entry name" value="FtsZ_type1"/>
    <property type="match status" value="1"/>
</dbReference>
<keyword evidence="6 8" id="KW-0717">Septation</keyword>
<dbReference type="PROSITE" id="PS01134">
    <property type="entry name" value="FTSZ_1"/>
    <property type="match status" value="1"/>
</dbReference>
<dbReference type="InterPro" id="IPR036525">
    <property type="entry name" value="Tubulin/FtsZ_GTPase_sf"/>
</dbReference>
<dbReference type="GO" id="GO:0051258">
    <property type="term" value="P:protein polymerization"/>
    <property type="evidence" value="ECO:0007669"/>
    <property type="project" value="UniProtKB-UniRule"/>
</dbReference>
<accession>A0A832RWN9</accession>
<dbReference type="InterPro" id="IPR003008">
    <property type="entry name" value="Tubulin_FtsZ_GTPase"/>
</dbReference>
<evidence type="ECO:0000256" key="5">
    <source>
        <dbReference type="ARBA" id="ARBA00023134"/>
    </source>
</evidence>
<dbReference type="PANTHER" id="PTHR30314">
    <property type="entry name" value="CELL DIVISION PROTEIN FTSZ-RELATED"/>
    <property type="match status" value="1"/>
</dbReference>
<dbReference type="InterPro" id="IPR045061">
    <property type="entry name" value="FtsZ/CetZ"/>
</dbReference>
<dbReference type="InterPro" id="IPR008280">
    <property type="entry name" value="Tub_FtsZ_C"/>
</dbReference>
<evidence type="ECO:0000256" key="1">
    <source>
        <dbReference type="ARBA" id="ARBA00009690"/>
    </source>
</evidence>
<dbReference type="GO" id="GO:0032153">
    <property type="term" value="C:cell division site"/>
    <property type="evidence" value="ECO:0007669"/>
    <property type="project" value="UniProtKB-UniRule"/>
</dbReference>
<dbReference type="AlphaFoldDB" id="A0A832RWN9"/>
<evidence type="ECO:0000313" key="13">
    <source>
        <dbReference type="EMBL" id="HIH70035.1"/>
    </source>
</evidence>
<feature type="binding site" evidence="8">
    <location>
        <begin position="46"/>
        <end position="50"/>
    </location>
    <ligand>
        <name>GTP</name>
        <dbReference type="ChEBI" id="CHEBI:37565"/>
    </ligand>
</feature>
<evidence type="ECO:0000256" key="9">
    <source>
        <dbReference type="NCBIfam" id="TIGR00065"/>
    </source>
</evidence>
<feature type="binding site" evidence="8">
    <location>
        <position position="167"/>
    </location>
    <ligand>
        <name>GTP</name>
        <dbReference type="ChEBI" id="CHEBI:37565"/>
    </ligand>
</feature>
<dbReference type="Pfam" id="PF00091">
    <property type="entry name" value="Tubulin"/>
    <property type="match status" value="1"/>
</dbReference>
<dbReference type="GO" id="GO:0005737">
    <property type="term" value="C:cytoplasm"/>
    <property type="evidence" value="ECO:0007669"/>
    <property type="project" value="UniProtKB-SubCell"/>
</dbReference>
<keyword evidence="2 8" id="KW-0963">Cytoplasm</keyword>
<feature type="domain" description="Tubulin/FtsZ GTPase" evidence="11">
    <location>
        <begin position="38"/>
        <end position="228"/>
    </location>
</feature>
<dbReference type="FunFam" id="3.30.1330.20:FF:000008">
    <property type="entry name" value="Cell division protein FtsZ"/>
    <property type="match status" value="1"/>
</dbReference>
<dbReference type="EMBL" id="DUIH01000017">
    <property type="protein sequence ID" value="HIH70035.1"/>
    <property type="molecule type" value="Genomic_DNA"/>
</dbReference>
<dbReference type="SUPFAM" id="SSF52490">
    <property type="entry name" value="Tubulin nucleotide-binding domain-like"/>
    <property type="match status" value="1"/>
</dbReference>
<dbReference type="GO" id="GO:0003924">
    <property type="term" value="F:GTPase activity"/>
    <property type="evidence" value="ECO:0007669"/>
    <property type="project" value="UniProtKB-UniRule"/>
</dbReference>
<keyword evidence="3 8" id="KW-0132">Cell division</keyword>
<evidence type="ECO:0000256" key="8">
    <source>
        <dbReference type="HAMAP-Rule" id="MF_00909"/>
    </source>
</evidence>
<dbReference type="Pfam" id="PF12327">
    <property type="entry name" value="FtsZ_C"/>
    <property type="match status" value="1"/>
</dbReference>
<dbReference type="InterPro" id="IPR024757">
    <property type="entry name" value="FtsZ_C"/>
</dbReference>
<dbReference type="Proteomes" id="UP000600363">
    <property type="component" value="Unassembled WGS sequence"/>
</dbReference>
<feature type="binding site" evidence="8">
    <location>
        <position position="210"/>
    </location>
    <ligand>
        <name>GTP</name>
        <dbReference type="ChEBI" id="CHEBI:37565"/>
    </ligand>
</feature>
<dbReference type="InterPro" id="IPR018316">
    <property type="entry name" value="Tubulin/FtsZ_2-layer-sand-dom"/>
</dbReference>
<dbReference type="HAMAP" id="MF_00909">
    <property type="entry name" value="FtsZ"/>
    <property type="match status" value="1"/>
</dbReference>